<dbReference type="SUPFAM" id="SSF47473">
    <property type="entry name" value="EF-hand"/>
    <property type="match status" value="1"/>
</dbReference>
<comment type="subcellular location">
    <subcellularLocation>
        <location evidence="3">Membrane</location>
    </subcellularLocation>
</comment>
<evidence type="ECO:0000256" key="3">
    <source>
        <dbReference type="RuleBase" id="RU369080"/>
    </source>
</evidence>
<reference evidence="5" key="1">
    <citation type="submission" date="2022-05" db="EMBL/GenBank/DDBJ databases">
        <title>The Musa troglodytarum L. genome provides insights into the mechanism of non-climacteric behaviour and enrichment of carotenoids.</title>
        <authorList>
            <person name="Wang J."/>
        </authorList>
    </citation>
    <scope>NUCLEOTIDE SEQUENCE</scope>
    <source>
        <tissue evidence="5">Leaf</tissue>
    </source>
</reference>
<dbReference type="PANTHER" id="PTHR23056:SF147">
    <property type="entry name" value="CALCINEURIN B-LIKE PROTEIN 8"/>
    <property type="match status" value="1"/>
</dbReference>
<proteinExistence type="inferred from homology"/>
<sequence length="137" mass="15744">MSPRPNLITSDARVPSESATWAVRRLTSKRPTVAAATSRVPYVQFFDQYPVAWLSSSNRQGCNGLCRHKAIHEGASHFHHKLDMKQICLLPPMTLRLLQEEFQFALLRYEMQNLFANRVFDLFDVKCNGVIEFGEFV</sequence>
<comment type="subunit">
    <text evidence="3">Homodimer. Interacts with CIPK.</text>
</comment>
<evidence type="ECO:0000256" key="2">
    <source>
        <dbReference type="ARBA" id="ARBA00023774"/>
    </source>
</evidence>
<dbReference type="GO" id="GO:0019900">
    <property type="term" value="F:kinase binding"/>
    <property type="evidence" value="ECO:0007669"/>
    <property type="project" value="UniProtKB-UniRule"/>
</dbReference>
<keyword evidence="6" id="KW-1185">Reference proteome</keyword>
<accession>A0A9E7EBZ1</accession>
<dbReference type="GO" id="GO:0005509">
    <property type="term" value="F:calcium ion binding"/>
    <property type="evidence" value="ECO:0007669"/>
    <property type="project" value="UniProtKB-UniRule"/>
</dbReference>
<keyword evidence="3" id="KW-0106">Calcium</keyword>
<dbReference type="GO" id="GO:0019722">
    <property type="term" value="P:calcium-mediated signaling"/>
    <property type="evidence" value="ECO:0007669"/>
    <property type="project" value="UniProtKB-UniRule"/>
</dbReference>
<dbReference type="AlphaFoldDB" id="A0A9E7EBZ1"/>
<keyword evidence="1 3" id="KW-0677">Repeat</keyword>
<keyword evidence="3" id="KW-0472">Membrane</keyword>
<comment type="function">
    <text evidence="3">Acts as a calcium sensor. CBL proteins interact with CIPK serine-threonine protein kinases. Binding of a CBL protein to the regulatory NAF domain of a CIPK protein lead to the activation of the kinase in a calcium-dependent manner.</text>
</comment>
<dbReference type="PROSITE" id="PS50222">
    <property type="entry name" value="EF_HAND_2"/>
    <property type="match status" value="1"/>
</dbReference>
<dbReference type="OrthoDB" id="191686at2759"/>
<feature type="domain" description="EF-hand" evidence="4">
    <location>
        <begin position="111"/>
        <end position="137"/>
    </location>
</feature>
<protein>
    <recommendedName>
        <fullName evidence="3">Calcineurin B-like protein</fullName>
    </recommendedName>
</protein>
<dbReference type="InterPro" id="IPR045198">
    <property type="entry name" value="CNBL1-10"/>
</dbReference>
<evidence type="ECO:0000313" key="5">
    <source>
        <dbReference type="EMBL" id="URD74120.1"/>
    </source>
</evidence>
<evidence type="ECO:0000256" key="1">
    <source>
        <dbReference type="ARBA" id="ARBA00022737"/>
    </source>
</evidence>
<dbReference type="GO" id="GO:0016020">
    <property type="term" value="C:membrane"/>
    <property type="evidence" value="ECO:0007669"/>
    <property type="project" value="UniProtKB-SubCell"/>
</dbReference>
<dbReference type="Proteomes" id="UP001055439">
    <property type="component" value="Chromosome 1"/>
</dbReference>
<gene>
    <name evidence="5" type="ORF">MUK42_37191</name>
</gene>
<dbReference type="Gene3D" id="1.10.238.10">
    <property type="entry name" value="EF-hand"/>
    <property type="match status" value="1"/>
</dbReference>
<keyword evidence="3" id="KW-0479">Metal-binding</keyword>
<evidence type="ECO:0000259" key="4">
    <source>
        <dbReference type="PROSITE" id="PS50222"/>
    </source>
</evidence>
<dbReference type="EMBL" id="CP097502">
    <property type="protein sequence ID" value="URD74120.1"/>
    <property type="molecule type" value="Genomic_DNA"/>
</dbReference>
<dbReference type="InterPro" id="IPR002048">
    <property type="entry name" value="EF_hand_dom"/>
</dbReference>
<comment type="similarity">
    <text evidence="2 3">Belongs to the calcineurin regulatory subunit family.</text>
</comment>
<dbReference type="PANTHER" id="PTHR23056">
    <property type="entry name" value="CALCINEURIN B"/>
    <property type="match status" value="1"/>
</dbReference>
<organism evidence="5 6">
    <name type="scientific">Musa troglodytarum</name>
    <name type="common">fe'i banana</name>
    <dbReference type="NCBI Taxonomy" id="320322"/>
    <lineage>
        <taxon>Eukaryota</taxon>
        <taxon>Viridiplantae</taxon>
        <taxon>Streptophyta</taxon>
        <taxon>Embryophyta</taxon>
        <taxon>Tracheophyta</taxon>
        <taxon>Spermatophyta</taxon>
        <taxon>Magnoliopsida</taxon>
        <taxon>Liliopsida</taxon>
        <taxon>Zingiberales</taxon>
        <taxon>Musaceae</taxon>
        <taxon>Musa</taxon>
    </lineage>
</organism>
<evidence type="ECO:0000313" key="6">
    <source>
        <dbReference type="Proteomes" id="UP001055439"/>
    </source>
</evidence>
<dbReference type="InterPro" id="IPR011992">
    <property type="entry name" value="EF-hand-dom_pair"/>
</dbReference>
<name>A0A9E7EBZ1_9LILI</name>